<feature type="region of interest" description="Disordered" evidence="1">
    <location>
        <begin position="68"/>
        <end position="156"/>
    </location>
</feature>
<name>A0A074VN14_AURM1</name>
<dbReference type="AlphaFoldDB" id="A0A074VN14"/>
<gene>
    <name evidence="2" type="ORF">M437DRAFT_68054</name>
</gene>
<feature type="compositionally biased region" description="Polar residues" evidence="1">
    <location>
        <begin position="105"/>
        <end position="120"/>
    </location>
</feature>
<dbReference type="GeneID" id="63918421"/>
<dbReference type="RefSeq" id="XP_040877532.1">
    <property type="nucleotide sequence ID" value="XM_041025048.1"/>
</dbReference>
<organism evidence="2 3">
    <name type="scientific">Aureobasidium melanogenum (strain CBS 110374)</name>
    <name type="common">Aureobasidium pullulans var. melanogenum</name>
    <dbReference type="NCBI Taxonomy" id="1043003"/>
    <lineage>
        <taxon>Eukaryota</taxon>
        <taxon>Fungi</taxon>
        <taxon>Dikarya</taxon>
        <taxon>Ascomycota</taxon>
        <taxon>Pezizomycotina</taxon>
        <taxon>Dothideomycetes</taxon>
        <taxon>Dothideomycetidae</taxon>
        <taxon>Dothideales</taxon>
        <taxon>Saccotheciaceae</taxon>
        <taxon>Aureobasidium</taxon>
    </lineage>
</organism>
<proteinExistence type="predicted"/>
<evidence type="ECO:0000256" key="1">
    <source>
        <dbReference type="SAM" id="MobiDB-lite"/>
    </source>
</evidence>
<dbReference type="Proteomes" id="UP000030672">
    <property type="component" value="Unassembled WGS sequence"/>
</dbReference>
<keyword evidence="3" id="KW-1185">Reference proteome</keyword>
<sequence>MEHTPQQRARPESIAARNFSDDLDSLFGLNSGTTLGNLSFTVQEKKRTVSTREEELAEIEARLRETEERLARAANSPDHEITPHQAASGAQPSYASREAAPRQPSGYQSYPEQAYQQRPPNNREESFQPHIPGAMPKTPTPNYGQGQDYVTVDRTR</sequence>
<evidence type="ECO:0000313" key="3">
    <source>
        <dbReference type="Proteomes" id="UP000030672"/>
    </source>
</evidence>
<evidence type="ECO:0000313" key="2">
    <source>
        <dbReference type="EMBL" id="KEQ60509.1"/>
    </source>
</evidence>
<feature type="compositionally biased region" description="Basic and acidic residues" evidence="1">
    <location>
        <begin position="68"/>
        <end position="82"/>
    </location>
</feature>
<protein>
    <submittedName>
        <fullName evidence="2">Uncharacterized protein</fullName>
    </submittedName>
</protein>
<reference evidence="2 3" key="1">
    <citation type="journal article" date="2014" name="BMC Genomics">
        <title>Genome sequencing of four Aureobasidium pullulans varieties: biotechnological potential, stress tolerance, and description of new species.</title>
        <authorList>
            <person name="Gostin Ar C."/>
            <person name="Ohm R.A."/>
            <person name="Kogej T."/>
            <person name="Sonjak S."/>
            <person name="Turk M."/>
            <person name="Zajc J."/>
            <person name="Zalar P."/>
            <person name="Grube M."/>
            <person name="Sun H."/>
            <person name="Han J."/>
            <person name="Sharma A."/>
            <person name="Chiniquy J."/>
            <person name="Ngan C.Y."/>
            <person name="Lipzen A."/>
            <person name="Barry K."/>
            <person name="Grigoriev I.V."/>
            <person name="Gunde-Cimerman N."/>
        </authorList>
    </citation>
    <scope>NUCLEOTIDE SEQUENCE [LARGE SCALE GENOMIC DNA]</scope>
    <source>
        <strain evidence="2 3">CBS 110374</strain>
    </source>
</reference>
<dbReference type="EMBL" id="KL584842">
    <property type="protein sequence ID" value="KEQ60509.1"/>
    <property type="molecule type" value="Genomic_DNA"/>
</dbReference>
<dbReference type="HOGENOM" id="CLU_136306_0_0_1"/>
<accession>A0A074VN14</accession>